<dbReference type="SUPFAM" id="SSF144000">
    <property type="entry name" value="Oxysterol-binding protein-like"/>
    <property type="match status" value="1"/>
</dbReference>
<dbReference type="GO" id="GO:0032934">
    <property type="term" value="F:sterol binding"/>
    <property type="evidence" value="ECO:0007669"/>
    <property type="project" value="TreeGrafter"/>
</dbReference>
<comment type="caution">
    <text evidence="2">The sequence shown here is derived from an EMBL/GenBank/DDBJ whole genome shotgun (WGS) entry which is preliminary data.</text>
</comment>
<keyword evidence="3" id="KW-1185">Reference proteome</keyword>
<dbReference type="AlphaFoldDB" id="A0A7J7ZZH8"/>
<dbReference type="GO" id="GO:0005794">
    <property type="term" value="C:Golgi apparatus"/>
    <property type="evidence" value="ECO:0007669"/>
    <property type="project" value="TreeGrafter"/>
</dbReference>
<proteinExistence type="predicted"/>
<dbReference type="GO" id="GO:0016020">
    <property type="term" value="C:membrane"/>
    <property type="evidence" value="ECO:0007669"/>
    <property type="project" value="TreeGrafter"/>
</dbReference>
<dbReference type="GO" id="GO:0005829">
    <property type="term" value="C:cytosol"/>
    <property type="evidence" value="ECO:0007669"/>
    <property type="project" value="TreeGrafter"/>
</dbReference>
<protein>
    <submittedName>
        <fullName evidence="2">Oxysterol binding protein like 9</fullName>
    </submittedName>
</protein>
<dbReference type="InterPro" id="IPR037239">
    <property type="entry name" value="OSBP_sf"/>
</dbReference>
<sequence>MAFLLASCGGLDSGFVPSVQDFDKKLTEADAYLQILIEQLKLFDDKLQNCKDDEQRKKIETLKETTNSMVESIKHCIVLLQIAKDQCNSEKHADGIISTINPVDAIYQPSPLEPVINTMPSQTVLPPEPAQLCKSEQRPSSLPVGPVLATLGHHQTPTPNTKFLGMSIGVHNIGQGCVSCLDHDEHYILTFPNGYGRSILTVPWVELGGECNINCSKTGYSANIVFHTKPFYGGKKHRITAEIFSPNDKKSFCSIEGEWNGVMYAKYATGENAVFIDTKKLPIIKKKVRKLEDQNEYESRCLWKDVTFNLKIRDIDAATEAKHRLEERQRAEARERKEKEIQWETRLFHEDGECWVYDEPLLKRLGAAKH</sequence>
<accession>A0A7J7ZZH8</accession>
<evidence type="ECO:0000313" key="2">
    <source>
        <dbReference type="EMBL" id="KAF6379663.1"/>
    </source>
</evidence>
<dbReference type="Gene3D" id="2.40.160.120">
    <property type="match status" value="1"/>
</dbReference>
<keyword evidence="1" id="KW-0175">Coiled coil</keyword>
<dbReference type="Gene3D" id="3.30.70.3490">
    <property type="match status" value="1"/>
</dbReference>
<dbReference type="VEuPathDB" id="HostDB:GeneID_118676217"/>
<feature type="coiled-coil region" evidence="1">
    <location>
        <begin position="315"/>
        <end position="342"/>
    </location>
</feature>
<evidence type="ECO:0000256" key="1">
    <source>
        <dbReference type="SAM" id="Coils"/>
    </source>
</evidence>
<name>A0A7J7ZZH8_MYOMY</name>
<dbReference type="Pfam" id="PF01237">
    <property type="entry name" value="Oxysterol_BP"/>
    <property type="match status" value="2"/>
</dbReference>
<gene>
    <name evidence="2" type="ORF">mMyoMyo1_014620</name>
</gene>
<dbReference type="EMBL" id="JABWUV010000002">
    <property type="protein sequence ID" value="KAF6379663.1"/>
    <property type="molecule type" value="Genomic_DNA"/>
</dbReference>
<evidence type="ECO:0000313" key="3">
    <source>
        <dbReference type="Proteomes" id="UP000527355"/>
    </source>
</evidence>
<reference evidence="2 3" key="1">
    <citation type="journal article" date="2020" name="Nature">
        <title>Six reference-quality genomes reveal evolution of bat adaptations.</title>
        <authorList>
            <person name="Jebb D."/>
            <person name="Huang Z."/>
            <person name="Pippel M."/>
            <person name="Hughes G.M."/>
            <person name="Lavrichenko K."/>
            <person name="Devanna P."/>
            <person name="Winkler S."/>
            <person name="Jermiin L.S."/>
            <person name="Skirmuntt E.C."/>
            <person name="Katzourakis A."/>
            <person name="Burkitt-Gray L."/>
            <person name="Ray D.A."/>
            <person name="Sullivan K.A.M."/>
            <person name="Roscito J.G."/>
            <person name="Kirilenko B.M."/>
            <person name="Davalos L.M."/>
            <person name="Corthals A.P."/>
            <person name="Power M.L."/>
            <person name="Jones G."/>
            <person name="Ransome R.D."/>
            <person name="Dechmann D.K.N."/>
            <person name="Locatelli A.G."/>
            <person name="Puechmaille S.J."/>
            <person name="Fedrigo O."/>
            <person name="Jarvis E.D."/>
            <person name="Hiller M."/>
            <person name="Vernes S.C."/>
            <person name="Myers E.W."/>
            <person name="Teeling E.C."/>
        </authorList>
    </citation>
    <scope>NUCLEOTIDE SEQUENCE [LARGE SCALE GENOMIC DNA]</scope>
    <source>
        <strain evidence="2">MMyoMyo1</strain>
        <tissue evidence="2">Flight muscle</tissue>
    </source>
</reference>
<organism evidence="2 3">
    <name type="scientific">Myotis myotis</name>
    <name type="common">Greater mouse-eared bat</name>
    <name type="synonym">Vespertilio myotis</name>
    <dbReference type="NCBI Taxonomy" id="51298"/>
    <lineage>
        <taxon>Eukaryota</taxon>
        <taxon>Metazoa</taxon>
        <taxon>Chordata</taxon>
        <taxon>Craniata</taxon>
        <taxon>Vertebrata</taxon>
        <taxon>Euteleostomi</taxon>
        <taxon>Mammalia</taxon>
        <taxon>Eutheria</taxon>
        <taxon>Laurasiatheria</taxon>
        <taxon>Chiroptera</taxon>
        <taxon>Yangochiroptera</taxon>
        <taxon>Vespertilionidae</taxon>
        <taxon>Myotis</taxon>
    </lineage>
</organism>
<dbReference type="PANTHER" id="PTHR10972:SF200">
    <property type="entry name" value="OXYSTEROL-BINDING PROTEIN-RELATED PROTEIN 9"/>
    <property type="match status" value="1"/>
</dbReference>
<dbReference type="FunFam" id="3.30.70.3490:FF:000001">
    <property type="entry name" value="Oxysterol-binding protein"/>
    <property type="match status" value="1"/>
</dbReference>
<dbReference type="Proteomes" id="UP000527355">
    <property type="component" value="Unassembled WGS sequence"/>
</dbReference>
<dbReference type="PANTHER" id="PTHR10972">
    <property type="entry name" value="OXYSTEROL-BINDING PROTEIN-RELATED"/>
    <property type="match status" value="1"/>
</dbReference>
<dbReference type="InterPro" id="IPR000648">
    <property type="entry name" value="Oxysterol-bd"/>
</dbReference>